<accession>A0A8K0KQ97</accession>
<evidence type="ECO:0000313" key="2">
    <source>
        <dbReference type="EMBL" id="KAG8238842.1"/>
    </source>
</evidence>
<reference evidence="2" key="1">
    <citation type="submission" date="2013-04" db="EMBL/GenBank/DDBJ databases">
        <authorList>
            <person name="Qu J."/>
            <person name="Murali S.C."/>
            <person name="Bandaranaike D."/>
            <person name="Bellair M."/>
            <person name="Blankenburg K."/>
            <person name="Chao H."/>
            <person name="Dinh H."/>
            <person name="Doddapaneni H."/>
            <person name="Downs B."/>
            <person name="Dugan-Rocha S."/>
            <person name="Elkadiri S."/>
            <person name="Gnanaolivu R.D."/>
            <person name="Hernandez B."/>
            <person name="Javaid M."/>
            <person name="Jayaseelan J.C."/>
            <person name="Lee S."/>
            <person name="Li M."/>
            <person name="Ming W."/>
            <person name="Munidasa M."/>
            <person name="Muniz J."/>
            <person name="Nguyen L."/>
            <person name="Ongeri F."/>
            <person name="Osuji N."/>
            <person name="Pu L.-L."/>
            <person name="Puazo M."/>
            <person name="Qu C."/>
            <person name="Quiroz J."/>
            <person name="Raj R."/>
            <person name="Weissenberger G."/>
            <person name="Xin Y."/>
            <person name="Zou X."/>
            <person name="Han Y."/>
            <person name="Richards S."/>
            <person name="Worley K."/>
            <person name="Muzny D."/>
            <person name="Gibbs R."/>
        </authorList>
    </citation>
    <scope>NUCLEOTIDE SEQUENCE</scope>
    <source>
        <strain evidence="2">Sampled in the wild</strain>
    </source>
</reference>
<protein>
    <recommendedName>
        <fullName evidence="1">PiggyBac transposable element-derived protein domain-containing protein</fullName>
    </recommendedName>
</protein>
<dbReference type="OrthoDB" id="10038921at2759"/>
<feature type="domain" description="PiggyBac transposable element-derived protein" evidence="1">
    <location>
        <begin position="1"/>
        <end position="120"/>
    </location>
</feature>
<sequence>MARNRFAHILQFIRFDDKSTLDQRRANDKFAAIRDVWVWFVEDWKRLFEAFEDITIDEQLVAFRGRYPMRQYMKSKPAKYGIKIWAAADVKASYMYNLQVYTGKLPGNAPEKNLGHRVVLTT</sequence>
<dbReference type="PANTHER" id="PTHR46599">
    <property type="entry name" value="PIGGYBAC TRANSPOSABLE ELEMENT-DERIVED PROTEIN 4"/>
    <property type="match status" value="1"/>
</dbReference>
<dbReference type="PANTHER" id="PTHR46599:SF6">
    <property type="entry name" value="DUAL SPECIFICITY PHOSPHATASE 26"/>
    <property type="match status" value="1"/>
</dbReference>
<dbReference type="AlphaFoldDB" id="A0A8K0KQ97"/>
<dbReference type="EMBL" id="KZ309449">
    <property type="protein sequence ID" value="KAG8238842.1"/>
    <property type="molecule type" value="Genomic_DNA"/>
</dbReference>
<keyword evidence="3" id="KW-1185">Reference proteome</keyword>
<dbReference type="Pfam" id="PF13843">
    <property type="entry name" value="DDE_Tnp_1_7"/>
    <property type="match status" value="1"/>
</dbReference>
<gene>
    <name evidence="2" type="ORF">J437_LFUL018605</name>
</gene>
<evidence type="ECO:0000259" key="1">
    <source>
        <dbReference type="Pfam" id="PF13843"/>
    </source>
</evidence>
<organism evidence="2 3">
    <name type="scientific">Ladona fulva</name>
    <name type="common">Scarce chaser dragonfly</name>
    <name type="synonym">Libellula fulva</name>
    <dbReference type="NCBI Taxonomy" id="123851"/>
    <lineage>
        <taxon>Eukaryota</taxon>
        <taxon>Metazoa</taxon>
        <taxon>Ecdysozoa</taxon>
        <taxon>Arthropoda</taxon>
        <taxon>Hexapoda</taxon>
        <taxon>Insecta</taxon>
        <taxon>Pterygota</taxon>
        <taxon>Palaeoptera</taxon>
        <taxon>Odonata</taxon>
        <taxon>Epiprocta</taxon>
        <taxon>Anisoptera</taxon>
        <taxon>Libelluloidea</taxon>
        <taxon>Libellulidae</taxon>
        <taxon>Ladona</taxon>
    </lineage>
</organism>
<proteinExistence type="predicted"/>
<reference evidence="2" key="2">
    <citation type="submission" date="2017-10" db="EMBL/GenBank/DDBJ databases">
        <title>Ladona fulva Genome sequencing and assembly.</title>
        <authorList>
            <person name="Murali S."/>
            <person name="Richards S."/>
            <person name="Bandaranaike D."/>
            <person name="Bellair M."/>
            <person name="Blankenburg K."/>
            <person name="Chao H."/>
            <person name="Dinh H."/>
            <person name="Doddapaneni H."/>
            <person name="Dugan-Rocha S."/>
            <person name="Elkadiri S."/>
            <person name="Gnanaolivu R."/>
            <person name="Hernandez B."/>
            <person name="Skinner E."/>
            <person name="Javaid M."/>
            <person name="Lee S."/>
            <person name="Li M."/>
            <person name="Ming W."/>
            <person name="Munidasa M."/>
            <person name="Muniz J."/>
            <person name="Nguyen L."/>
            <person name="Hughes D."/>
            <person name="Osuji N."/>
            <person name="Pu L.-L."/>
            <person name="Puazo M."/>
            <person name="Qu C."/>
            <person name="Quiroz J."/>
            <person name="Raj R."/>
            <person name="Weissenberger G."/>
            <person name="Xin Y."/>
            <person name="Zou X."/>
            <person name="Han Y."/>
            <person name="Worley K."/>
            <person name="Muzny D."/>
            <person name="Gibbs R."/>
        </authorList>
    </citation>
    <scope>NUCLEOTIDE SEQUENCE</scope>
    <source>
        <strain evidence="2">Sampled in the wild</strain>
    </source>
</reference>
<name>A0A8K0KQ97_LADFU</name>
<evidence type="ECO:0000313" key="3">
    <source>
        <dbReference type="Proteomes" id="UP000792457"/>
    </source>
</evidence>
<dbReference type="Proteomes" id="UP000792457">
    <property type="component" value="Unassembled WGS sequence"/>
</dbReference>
<comment type="caution">
    <text evidence="2">The sequence shown here is derived from an EMBL/GenBank/DDBJ whole genome shotgun (WGS) entry which is preliminary data.</text>
</comment>
<dbReference type="InterPro" id="IPR029526">
    <property type="entry name" value="PGBD"/>
</dbReference>